<name>A0A8S0QCV1_OLEEU</name>
<reference evidence="1 2" key="1">
    <citation type="submission" date="2019-12" db="EMBL/GenBank/DDBJ databases">
        <authorList>
            <person name="Alioto T."/>
            <person name="Alioto T."/>
            <person name="Gomez Garrido J."/>
        </authorList>
    </citation>
    <scope>NUCLEOTIDE SEQUENCE [LARGE SCALE GENOMIC DNA]</scope>
</reference>
<sequence>MTHGLGFSTLYALIGLTVISRTRLHSDWSTFLKITQSTQLKILRKKEDKPERAETLNLRTRVERAEDTCRPQQTLAGEEEGNDTISLYKGDIIWGVAV</sequence>
<gene>
    <name evidence="1" type="ORF">OLEA9_A108962</name>
</gene>
<dbReference type="Gramene" id="OE9A108962T1">
    <property type="protein sequence ID" value="OE9A108962C1"/>
    <property type="gene ID" value="OE9A108962"/>
</dbReference>
<organism evidence="1 2">
    <name type="scientific">Olea europaea subsp. europaea</name>
    <dbReference type="NCBI Taxonomy" id="158383"/>
    <lineage>
        <taxon>Eukaryota</taxon>
        <taxon>Viridiplantae</taxon>
        <taxon>Streptophyta</taxon>
        <taxon>Embryophyta</taxon>
        <taxon>Tracheophyta</taxon>
        <taxon>Spermatophyta</taxon>
        <taxon>Magnoliopsida</taxon>
        <taxon>eudicotyledons</taxon>
        <taxon>Gunneridae</taxon>
        <taxon>Pentapetalae</taxon>
        <taxon>asterids</taxon>
        <taxon>lamiids</taxon>
        <taxon>Lamiales</taxon>
        <taxon>Oleaceae</taxon>
        <taxon>Oleeae</taxon>
        <taxon>Olea</taxon>
    </lineage>
</organism>
<dbReference type="AlphaFoldDB" id="A0A8S0QCV1"/>
<proteinExistence type="predicted"/>
<protein>
    <submittedName>
        <fullName evidence="1">Uncharacterized protein</fullName>
    </submittedName>
</protein>
<dbReference type="Proteomes" id="UP000594638">
    <property type="component" value="Unassembled WGS sequence"/>
</dbReference>
<comment type="caution">
    <text evidence="1">The sequence shown here is derived from an EMBL/GenBank/DDBJ whole genome shotgun (WGS) entry which is preliminary data.</text>
</comment>
<accession>A0A8S0QCV1</accession>
<dbReference type="EMBL" id="CACTIH010001823">
    <property type="protein sequence ID" value="CAA2964408.1"/>
    <property type="molecule type" value="Genomic_DNA"/>
</dbReference>
<evidence type="ECO:0000313" key="2">
    <source>
        <dbReference type="Proteomes" id="UP000594638"/>
    </source>
</evidence>
<keyword evidence="2" id="KW-1185">Reference proteome</keyword>
<evidence type="ECO:0000313" key="1">
    <source>
        <dbReference type="EMBL" id="CAA2964408.1"/>
    </source>
</evidence>